<keyword evidence="1" id="KW-1133">Transmembrane helix</keyword>
<dbReference type="AlphaFoldDB" id="D1ARH0"/>
<evidence type="ECO:0000313" key="3">
    <source>
        <dbReference type="Proteomes" id="UP000000845"/>
    </source>
</evidence>
<evidence type="ECO:0000313" key="2">
    <source>
        <dbReference type="EMBL" id="ACZ10456.1"/>
    </source>
</evidence>
<proteinExistence type="predicted"/>
<reference evidence="2 3" key="2">
    <citation type="journal article" date="2010" name="Stand. Genomic Sci.">
        <title>Complete genome sequence of Sebaldella termitidis type strain (NCTC 11300).</title>
        <authorList>
            <person name="Harmon-Smith M."/>
            <person name="Celia L."/>
            <person name="Chertkov O."/>
            <person name="Lapidus A."/>
            <person name="Copeland A."/>
            <person name="Glavina Del Rio T."/>
            <person name="Nolan M."/>
            <person name="Lucas S."/>
            <person name="Tice H."/>
            <person name="Cheng J.F."/>
            <person name="Han C."/>
            <person name="Detter J.C."/>
            <person name="Bruce D."/>
            <person name="Goodwin L."/>
            <person name="Pitluck S."/>
            <person name="Pati A."/>
            <person name="Liolios K."/>
            <person name="Ivanova N."/>
            <person name="Mavromatis K."/>
            <person name="Mikhailova N."/>
            <person name="Chen A."/>
            <person name="Palaniappan K."/>
            <person name="Land M."/>
            <person name="Hauser L."/>
            <person name="Chang Y.J."/>
            <person name="Jeffries C.D."/>
            <person name="Brettin T."/>
            <person name="Goker M."/>
            <person name="Beck B."/>
            <person name="Bristow J."/>
            <person name="Eisen J.A."/>
            <person name="Markowitz V."/>
            <person name="Hugenholtz P."/>
            <person name="Kyrpides N.C."/>
            <person name="Klenk H.P."/>
            <person name="Chen F."/>
        </authorList>
    </citation>
    <scope>NUCLEOTIDE SEQUENCE [LARGE SCALE GENOMIC DNA]</scope>
    <source>
        <strain evidence="3">ATCC 33386 / NCTC 11300</strain>
    </source>
</reference>
<keyword evidence="3" id="KW-1185">Reference proteome</keyword>
<keyword evidence="1" id="KW-0472">Membrane</keyword>
<evidence type="ECO:0000256" key="1">
    <source>
        <dbReference type="SAM" id="Phobius"/>
    </source>
</evidence>
<dbReference type="STRING" id="526218.Sterm_3622"/>
<dbReference type="RefSeq" id="WP_012863038.1">
    <property type="nucleotide sequence ID" value="NC_013517.1"/>
</dbReference>
<feature type="transmembrane region" description="Helical" evidence="1">
    <location>
        <begin position="28"/>
        <end position="47"/>
    </location>
</feature>
<dbReference type="KEGG" id="str:Sterm_3622"/>
<reference evidence="3" key="1">
    <citation type="submission" date="2009-09" db="EMBL/GenBank/DDBJ databases">
        <title>The complete chromosome of Sebaldella termitidis ATCC 33386.</title>
        <authorList>
            <consortium name="US DOE Joint Genome Institute (JGI-PGF)"/>
            <person name="Lucas S."/>
            <person name="Copeland A."/>
            <person name="Lapidus A."/>
            <person name="Glavina del Rio T."/>
            <person name="Dalin E."/>
            <person name="Tice H."/>
            <person name="Bruce D."/>
            <person name="Goodwin L."/>
            <person name="Pitluck S."/>
            <person name="Kyrpides N."/>
            <person name="Mavromatis K."/>
            <person name="Ivanova N."/>
            <person name="Mikhailova N."/>
            <person name="Sims D."/>
            <person name="Meincke L."/>
            <person name="Brettin T."/>
            <person name="Detter J.C."/>
            <person name="Han C."/>
            <person name="Larimer F."/>
            <person name="Land M."/>
            <person name="Hauser L."/>
            <person name="Markowitz V."/>
            <person name="Cheng J.F."/>
            <person name="Hugenholtz P."/>
            <person name="Woyke T."/>
            <person name="Wu D."/>
            <person name="Eisen J.A."/>
        </authorList>
    </citation>
    <scope>NUCLEOTIDE SEQUENCE [LARGE SCALE GENOMIC DNA]</scope>
    <source>
        <strain evidence="3">ATCC 33386 / NCTC 11300</strain>
    </source>
</reference>
<sequence length="48" mass="5319">MKKYINRQISDAVYKGLTKIFGEKGAHFAWGGLIILGIMIGVILNLAR</sequence>
<organism evidence="2 3">
    <name type="scientific">Sebaldella termitidis (strain ATCC 33386 / NCTC 11300)</name>
    <dbReference type="NCBI Taxonomy" id="526218"/>
    <lineage>
        <taxon>Bacteria</taxon>
        <taxon>Fusobacteriati</taxon>
        <taxon>Fusobacteriota</taxon>
        <taxon>Fusobacteriia</taxon>
        <taxon>Fusobacteriales</taxon>
        <taxon>Leptotrichiaceae</taxon>
        <taxon>Sebaldella</taxon>
    </lineage>
</organism>
<dbReference type="EMBL" id="CP001739">
    <property type="protein sequence ID" value="ACZ10456.1"/>
    <property type="molecule type" value="Genomic_DNA"/>
</dbReference>
<dbReference type="Proteomes" id="UP000000845">
    <property type="component" value="Chromosome"/>
</dbReference>
<name>D1ARH0_SEBTE</name>
<keyword evidence="1" id="KW-0812">Transmembrane</keyword>
<protein>
    <submittedName>
        <fullName evidence="2">Uncharacterized protein</fullName>
    </submittedName>
</protein>
<gene>
    <name evidence="2" type="ordered locus">Sterm_3622</name>
</gene>
<accession>D1ARH0</accession>
<dbReference type="HOGENOM" id="CLU_3157660_0_0_0"/>